<dbReference type="InterPro" id="IPR036736">
    <property type="entry name" value="ACP-like_sf"/>
</dbReference>
<dbReference type="eggNOG" id="COG0236">
    <property type="taxonomic scope" value="Bacteria"/>
</dbReference>
<dbReference type="PROSITE" id="PS50075">
    <property type="entry name" value="CARRIER"/>
    <property type="match status" value="1"/>
</dbReference>
<feature type="domain" description="Carrier" evidence="1">
    <location>
        <begin position="8"/>
        <end position="80"/>
    </location>
</feature>
<name>B2VG34_ERWT9</name>
<protein>
    <submittedName>
        <fullName evidence="2">Meromycolate extension acyl carrier protein (ACP)</fullName>
    </submittedName>
</protein>
<reference evidence="2 3" key="1">
    <citation type="journal article" date="2008" name="Environ. Microbiol.">
        <title>The genome of Erwinia tasmaniensis strain Et1/99, a non-pathogenic bacterium in the genus Erwinia.</title>
        <authorList>
            <person name="Kube M."/>
            <person name="Migdoll A.M."/>
            <person name="Mueller I."/>
            <person name="Kuhl H."/>
            <person name="Beck A."/>
            <person name="Reinhardt R."/>
            <person name="Geider K."/>
        </authorList>
    </citation>
    <scope>NUCLEOTIDE SEQUENCE [LARGE SCALE GENOMIC DNA]</scope>
    <source>
        <strain evidence="3">DSM 17950 / CFBP 7177 / CIP 109463 / NCPPB 4357 / Et1/99</strain>
    </source>
</reference>
<evidence type="ECO:0000313" key="3">
    <source>
        <dbReference type="Proteomes" id="UP000001726"/>
    </source>
</evidence>
<evidence type="ECO:0000313" key="2">
    <source>
        <dbReference type="EMBL" id="CAO97723.1"/>
    </source>
</evidence>
<sequence>MSDSSVDKNALHIVYELIFKVNGMLPHSISPQDSLIKDLGMDSVELVDFMIRLEEQGVVIKDSQLSSELTVGQVARLICK</sequence>
<gene>
    <name evidence="2" type="primary">acpM</name>
    <name evidence="2" type="ordered locus">ETA_26770</name>
</gene>
<evidence type="ECO:0000259" key="1">
    <source>
        <dbReference type="PROSITE" id="PS50075"/>
    </source>
</evidence>
<dbReference type="Proteomes" id="UP000001726">
    <property type="component" value="Chromosome"/>
</dbReference>
<dbReference type="STRING" id="465817.ETA_26770"/>
<dbReference type="Gene3D" id="1.10.1200.10">
    <property type="entry name" value="ACP-like"/>
    <property type="match status" value="1"/>
</dbReference>
<accession>B2VG34</accession>
<dbReference type="AlphaFoldDB" id="B2VG34"/>
<dbReference type="RefSeq" id="WP_012442384.1">
    <property type="nucleotide sequence ID" value="NC_010694.1"/>
</dbReference>
<dbReference type="EMBL" id="CU468135">
    <property type="protein sequence ID" value="CAO97723.1"/>
    <property type="molecule type" value="Genomic_DNA"/>
</dbReference>
<dbReference type="HOGENOM" id="CLU_173904_0_0_6"/>
<keyword evidence="3" id="KW-1185">Reference proteome</keyword>
<organism evidence="2 3">
    <name type="scientific">Erwinia tasmaniensis (strain DSM 17950 / CFBP 7177 / CIP 109463 / NCPPB 4357 / Et1/99)</name>
    <dbReference type="NCBI Taxonomy" id="465817"/>
    <lineage>
        <taxon>Bacteria</taxon>
        <taxon>Pseudomonadati</taxon>
        <taxon>Pseudomonadota</taxon>
        <taxon>Gammaproteobacteria</taxon>
        <taxon>Enterobacterales</taxon>
        <taxon>Erwiniaceae</taxon>
        <taxon>Erwinia</taxon>
    </lineage>
</organism>
<dbReference type="KEGG" id="eta:ETA_26770"/>
<dbReference type="InterPro" id="IPR009081">
    <property type="entry name" value="PP-bd_ACP"/>
</dbReference>
<proteinExistence type="predicted"/>
<dbReference type="SUPFAM" id="SSF47336">
    <property type="entry name" value="ACP-like"/>
    <property type="match status" value="1"/>
</dbReference>
<dbReference type="Pfam" id="PF00550">
    <property type="entry name" value="PP-binding"/>
    <property type="match status" value="1"/>
</dbReference>